<reference evidence="2" key="2">
    <citation type="journal article" date="2024" name="Plant">
        <title>Genomic evolution and insights into agronomic trait innovations of Sesamum species.</title>
        <authorList>
            <person name="Miao H."/>
            <person name="Wang L."/>
            <person name="Qu L."/>
            <person name="Liu H."/>
            <person name="Sun Y."/>
            <person name="Le M."/>
            <person name="Wang Q."/>
            <person name="Wei S."/>
            <person name="Zheng Y."/>
            <person name="Lin W."/>
            <person name="Duan Y."/>
            <person name="Cao H."/>
            <person name="Xiong S."/>
            <person name="Wang X."/>
            <person name="Wei L."/>
            <person name="Li C."/>
            <person name="Ma Q."/>
            <person name="Ju M."/>
            <person name="Zhao R."/>
            <person name="Li G."/>
            <person name="Mu C."/>
            <person name="Tian Q."/>
            <person name="Mei H."/>
            <person name="Zhang T."/>
            <person name="Gao T."/>
            <person name="Zhang H."/>
        </authorList>
    </citation>
    <scope>NUCLEOTIDE SEQUENCE</scope>
    <source>
        <strain evidence="2">G02</strain>
    </source>
</reference>
<sequence length="90" mass="9843">MSLAQSTCGKIHSPRRQEAQGFPHLTNEDGCPSYPQGQPKYVAQERWTSSGPLTALHARRPPGLPCGVARPTWETRVKETPTPRVAGLLP</sequence>
<name>A0AAW2QZI6_SESRA</name>
<organism evidence="2">
    <name type="scientific">Sesamum radiatum</name>
    <name type="common">Black benniseed</name>
    <dbReference type="NCBI Taxonomy" id="300843"/>
    <lineage>
        <taxon>Eukaryota</taxon>
        <taxon>Viridiplantae</taxon>
        <taxon>Streptophyta</taxon>
        <taxon>Embryophyta</taxon>
        <taxon>Tracheophyta</taxon>
        <taxon>Spermatophyta</taxon>
        <taxon>Magnoliopsida</taxon>
        <taxon>eudicotyledons</taxon>
        <taxon>Gunneridae</taxon>
        <taxon>Pentapetalae</taxon>
        <taxon>asterids</taxon>
        <taxon>lamiids</taxon>
        <taxon>Lamiales</taxon>
        <taxon>Pedaliaceae</taxon>
        <taxon>Sesamum</taxon>
    </lineage>
</organism>
<dbReference type="EMBL" id="JACGWJ010000014">
    <property type="protein sequence ID" value="KAL0373320.1"/>
    <property type="molecule type" value="Genomic_DNA"/>
</dbReference>
<evidence type="ECO:0000313" key="2">
    <source>
        <dbReference type="EMBL" id="KAL0373320.1"/>
    </source>
</evidence>
<reference evidence="2" key="1">
    <citation type="submission" date="2020-06" db="EMBL/GenBank/DDBJ databases">
        <authorList>
            <person name="Li T."/>
            <person name="Hu X."/>
            <person name="Zhang T."/>
            <person name="Song X."/>
            <person name="Zhang H."/>
            <person name="Dai N."/>
            <person name="Sheng W."/>
            <person name="Hou X."/>
            <person name="Wei L."/>
        </authorList>
    </citation>
    <scope>NUCLEOTIDE SEQUENCE</scope>
    <source>
        <strain evidence="2">G02</strain>
        <tissue evidence="2">Leaf</tissue>
    </source>
</reference>
<protein>
    <submittedName>
        <fullName evidence="2">Uncharacterized protein</fullName>
    </submittedName>
</protein>
<evidence type="ECO:0000256" key="1">
    <source>
        <dbReference type="SAM" id="MobiDB-lite"/>
    </source>
</evidence>
<feature type="region of interest" description="Disordered" evidence="1">
    <location>
        <begin position="1"/>
        <end position="38"/>
    </location>
</feature>
<gene>
    <name evidence="2" type="ORF">Sradi_3247700</name>
</gene>
<accession>A0AAW2QZI6</accession>
<dbReference type="AlphaFoldDB" id="A0AAW2QZI6"/>
<proteinExistence type="predicted"/>
<feature type="region of interest" description="Disordered" evidence="1">
    <location>
        <begin position="53"/>
        <end position="90"/>
    </location>
</feature>
<comment type="caution">
    <text evidence="2">The sequence shown here is derived from an EMBL/GenBank/DDBJ whole genome shotgun (WGS) entry which is preliminary data.</text>
</comment>